<feature type="domain" description="GRAM" evidence="2">
    <location>
        <begin position="79"/>
        <end position="161"/>
    </location>
</feature>
<evidence type="ECO:0000313" key="3">
    <source>
        <dbReference type="EMBL" id="OCK42497.1"/>
    </source>
</evidence>
<reference evidence="3 4" key="1">
    <citation type="submission" date="2016-06" db="EMBL/GenBank/DDBJ databases">
        <title>Draft Genome Sequence of Tenacibaculum soleae UCD-KL19.</title>
        <authorList>
            <person name="Eisen J.A."/>
            <person name="Coil D.A."/>
            <person name="Lujan K.M."/>
        </authorList>
    </citation>
    <scope>NUCLEOTIDE SEQUENCE [LARGE SCALE GENOMIC DNA]</scope>
    <source>
        <strain evidence="3 4">UCD-KL19</strain>
    </source>
</reference>
<keyword evidence="1" id="KW-0472">Membrane</keyword>
<evidence type="ECO:0000313" key="4">
    <source>
        <dbReference type="Proteomes" id="UP000093186"/>
    </source>
</evidence>
<dbReference type="OrthoDB" id="1376435at2"/>
<keyword evidence="4" id="KW-1185">Reference proteome</keyword>
<evidence type="ECO:0000256" key="1">
    <source>
        <dbReference type="SAM" id="Phobius"/>
    </source>
</evidence>
<feature type="transmembrane region" description="Helical" evidence="1">
    <location>
        <begin position="36"/>
        <end position="56"/>
    </location>
</feature>
<dbReference type="InterPro" id="IPR004182">
    <property type="entry name" value="GRAM"/>
</dbReference>
<dbReference type="InterPro" id="IPR011993">
    <property type="entry name" value="PH-like_dom_sf"/>
</dbReference>
<accession>A0A1B9XY48</accession>
<dbReference type="STRING" id="447689.BA195_09985"/>
<dbReference type="RefSeq" id="WP_068705096.1">
    <property type="nucleotide sequence ID" value="NZ_MAKX01000013.1"/>
</dbReference>
<dbReference type="SUPFAM" id="SSF50729">
    <property type="entry name" value="PH domain-like"/>
    <property type="match status" value="1"/>
</dbReference>
<organism evidence="3 4">
    <name type="scientific">Tenacibaculum soleae</name>
    <dbReference type="NCBI Taxonomy" id="447689"/>
    <lineage>
        <taxon>Bacteria</taxon>
        <taxon>Pseudomonadati</taxon>
        <taxon>Bacteroidota</taxon>
        <taxon>Flavobacteriia</taxon>
        <taxon>Flavobacteriales</taxon>
        <taxon>Flavobacteriaceae</taxon>
        <taxon>Tenacibaculum</taxon>
    </lineage>
</organism>
<gene>
    <name evidence="3" type="ORF">BA195_09985</name>
</gene>
<name>A0A1B9XY48_9FLAO</name>
<feature type="transmembrane region" description="Helical" evidence="1">
    <location>
        <begin position="9"/>
        <end position="30"/>
    </location>
</feature>
<protein>
    <recommendedName>
        <fullName evidence="2">GRAM domain-containing protein</fullName>
    </recommendedName>
</protein>
<keyword evidence="1" id="KW-1133">Transmembrane helix</keyword>
<dbReference type="AlphaFoldDB" id="A0A1B9XY48"/>
<keyword evidence="1" id="KW-0812">Transmembrane</keyword>
<dbReference type="Proteomes" id="UP000093186">
    <property type="component" value="Unassembled WGS sequence"/>
</dbReference>
<dbReference type="Gene3D" id="2.30.29.30">
    <property type="entry name" value="Pleckstrin-homology domain (PH domain)/Phosphotyrosine-binding domain (PTB)"/>
    <property type="match status" value="1"/>
</dbReference>
<sequence>MKMTLKSRILFILGITIIYTLILCFFDYVWNENNSITSLIIQGLFFGVIFGIGYPYSNKKLADTFYTKISKNLNPKLDKNEQIEVHGPGNLFKGVEAIGGKIFLTNKRVIFKSHKINIQKISIDINYFNIKQINRTKTVKFIDNGIKITTKNHKEYNFVFNERDLWFSKINERLN</sequence>
<dbReference type="Pfam" id="PF02893">
    <property type="entry name" value="GRAM"/>
    <property type="match status" value="1"/>
</dbReference>
<evidence type="ECO:0000259" key="2">
    <source>
        <dbReference type="Pfam" id="PF02893"/>
    </source>
</evidence>
<comment type="caution">
    <text evidence="3">The sequence shown here is derived from an EMBL/GenBank/DDBJ whole genome shotgun (WGS) entry which is preliminary data.</text>
</comment>
<dbReference type="EMBL" id="MAKX01000013">
    <property type="protein sequence ID" value="OCK42497.1"/>
    <property type="molecule type" value="Genomic_DNA"/>
</dbReference>
<proteinExistence type="predicted"/>